<dbReference type="EC" id="2.5.1.31" evidence="2"/>
<keyword evidence="2" id="KW-0573">Peptidoglycan synthesis</keyword>
<keyword evidence="1 2" id="KW-0808">Transferase</keyword>
<feature type="binding site" evidence="2">
    <location>
        <position position="23"/>
    </location>
    <ligand>
        <name>substrate</name>
    </ligand>
</feature>
<feature type="active site" evidence="2">
    <location>
        <position position="18"/>
    </location>
</feature>
<dbReference type="Pfam" id="PF01255">
    <property type="entry name" value="Prenyltransf"/>
    <property type="match status" value="1"/>
</dbReference>
<feature type="binding site" evidence="2">
    <location>
        <begin position="19"/>
        <end position="22"/>
    </location>
    <ligand>
        <name>substrate</name>
    </ligand>
</feature>
<gene>
    <name evidence="2 4" type="primary">uppS</name>
    <name evidence="4" type="ORF">CNF02_01600</name>
</gene>
<feature type="binding site" evidence="2">
    <location>
        <position position="206"/>
    </location>
    <ligand>
        <name>Mg(2+)</name>
        <dbReference type="ChEBI" id="CHEBI:18420"/>
    </ligand>
</feature>
<dbReference type="Gene3D" id="3.40.1180.10">
    <property type="entry name" value="Decaprenyl diphosphate synthase-like"/>
    <property type="match status" value="1"/>
</dbReference>
<feature type="binding site" evidence="2">
    <location>
        <begin position="193"/>
        <end position="195"/>
    </location>
    <ligand>
        <name>substrate</name>
    </ligand>
</feature>
<dbReference type="InterPro" id="IPR036424">
    <property type="entry name" value="UPP_synth-like_sf"/>
</dbReference>
<feature type="active site" description="Proton acceptor" evidence="2">
    <location>
        <position position="66"/>
    </location>
</feature>
<feature type="region of interest" description="Disordered" evidence="3">
    <location>
        <begin position="237"/>
        <end position="258"/>
    </location>
</feature>
<keyword evidence="2" id="KW-0460">Magnesium</keyword>
<comment type="function">
    <text evidence="2">Catalyzes the sequential condensation of isopentenyl diphosphate (IPP) with (2E,6E)-farnesyl diphosphate (E,E-FPP) to yield (2Z,6Z,10Z,14Z,18Z,22Z,26Z,30Z,34E,38E)-undecaprenyl diphosphate (di-trans,octa-cis-UPP). UPP is the precursor of glycosyl carrier lipid in the biosynthesis of bacterial cell wall polysaccharide components such as peptidoglycan and lipopolysaccharide.</text>
</comment>
<dbReference type="GO" id="GO:0008834">
    <property type="term" value="F:ditrans,polycis-undecaprenyl-diphosphate synthase [(2E,6E)-farnesyl-diphosphate specific] activity"/>
    <property type="evidence" value="ECO:0007669"/>
    <property type="project" value="UniProtKB-UniRule"/>
</dbReference>
<evidence type="ECO:0000256" key="2">
    <source>
        <dbReference type="HAMAP-Rule" id="MF_01139"/>
    </source>
</evidence>
<dbReference type="HAMAP" id="MF_01139">
    <property type="entry name" value="ISPT"/>
    <property type="match status" value="1"/>
</dbReference>
<feature type="binding site" evidence="2">
    <location>
        <position position="18"/>
    </location>
    <ligand>
        <name>Mg(2+)</name>
        <dbReference type="ChEBI" id="CHEBI:18420"/>
    </ligand>
</feature>
<organism evidence="4 5">
    <name type="scientific">OM182 bacterium MED-G28</name>
    <dbReference type="NCBI Taxonomy" id="1986256"/>
    <lineage>
        <taxon>Bacteria</taxon>
        <taxon>Pseudomonadati</taxon>
        <taxon>Pseudomonadota</taxon>
        <taxon>Gammaproteobacteria</taxon>
        <taxon>OMG group</taxon>
        <taxon>OM182 clade</taxon>
    </lineage>
</organism>
<dbReference type="EMBL" id="NTJZ01000001">
    <property type="protein sequence ID" value="PDH35432.1"/>
    <property type="molecule type" value="Genomic_DNA"/>
</dbReference>
<keyword evidence="2" id="KW-0133">Cell shape</keyword>
<dbReference type="PROSITE" id="PS01066">
    <property type="entry name" value="UPP_SYNTHASE"/>
    <property type="match status" value="1"/>
</dbReference>
<feature type="binding site" evidence="2">
    <location>
        <position position="67"/>
    </location>
    <ligand>
        <name>substrate</name>
    </ligand>
</feature>
<dbReference type="GO" id="GO:0016094">
    <property type="term" value="P:polyprenol biosynthetic process"/>
    <property type="evidence" value="ECO:0007669"/>
    <property type="project" value="TreeGrafter"/>
</dbReference>
<dbReference type="AlphaFoldDB" id="A0A2A5WG73"/>
<evidence type="ECO:0000256" key="3">
    <source>
        <dbReference type="SAM" id="MobiDB-lite"/>
    </source>
</evidence>
<comment type="subunit">
    <text evidence="2">Homodimer.</text>
</comment>
<evidence type="ECO:0000313" key="4">
    <source>
        <dbReference type="EMBL" id="PDH35432.1"/>
    </source>
</evidence>
<sequence>MTPDTKNKLPNHIAIIMDGNKRWAKLNGLESKSGYRQGAEAAREIVNSCVRRGINYLTLFAFSSENWMRPAKEVQSLMALFLTVLKRIEIAQLNKNNVRLRFIGNRSEFPIKLLAMMAEVEELTRQNTGTTVIVAADYGGRWDLSNASRLIAKKVKNGDLELSEIDINLVHSFTSLGNYPDPDLCLRTGGEHRISNFLLWQFAYTELYFTDCYWPDFDDAQLQIALDDYASRQRRYGGHEGEEGAKVAGRKNRQEMVS</sequence>
<dbReference type="PANTHER" id="PTHR10291">
    <property type="entry name" value="DEHYDRODOLICHYL DIPHOSPHATE SYNTHASE FAMILY MEMBER"/>
    <property type="match status" value="1"/>
</dbReference>
<reference evidence="4 5" key="1">
    <citation type="submission" date="2017-08" db="EMBL/GenBank/DDBJ databases">
        <title>Fine stratification of microbial communities through a metagenomic profile of the photic zone.</title>
        <authorList>
            <person name="Haro-Moreno J.M."/>
            <person name="Lopez-Perez M."/>
            <person name="De La Torre J."/>
            <person name="Picazo A."/>
            <person name="Camacho A."/>
            <person name="Rodriguez-Valera F."/>
        </authorList>
    </citation>
    <scope>NUCLEOTIDE SEQUENCE [LARGE SCALE GENOMIC DNA]</scope>
    <source>
        <strain evidence="4">MED-G28</strain>
    </source>
</reference>
<evidence type="ECO:0000313" key="5">
    <source>
        <dbReference type="Proteomes" id="UP000219329"/>
    </source>
</evidence>
<dbReference type="InterPro" id="IPR001441">
    <property type="entry name" value="UPP_synth-like"/>
</dbReference>
<keyword evidence="2" id="KW-0479">Metal-binding</keyword>
<comment type="cofactor">
    <cofactor evidence="2">
        <name>Mg(2+)</name>
        <dbReference type="ChEBI" id="CHEBI:18420"/>
    </cofactor>
    <text evidence="2">Binds 2 magnesium ions per subunit.</text>
</comment>
<feature type="binding site" evidence="2">
    <location>
        <begin position="63"/>
        <end position="65"/>
    </location>
    <ligand>
        <name>substrate</name>
    </ligand>
</feature>
<protein>
    <recommendedName>
        <fullName evidence="2">Ditrans,polycis-undecaprenyl-diphosphate synthase ((2E,6E)-farnesyl-diphosphate specific)</fullName>
        <ecNumber evidence="2">2.5.1.31</ecNumber>
    </recommendedName>
    <alternativeName>
        <fullName evidence="2">Ditrans,polycis-undecaprenylcistransferase</fullName>
    </alternativeName>
    <alternativeName>
        <fullName evidence="2">Undecaprenyl diphosphate synthase</fullName>
        <shortName evidence="2">UDS</shortName>
    </alternativeName>
    <alternativeName>
        <fullName evidence="2">Undecaprenyl pyrophosphate synthase</fullName>
        <shortName evidence="2">UPP synthase</shortName>
    </alternativeName>
</protein>
<dbReference type="InterPro" id="IPR018520">
    <property type="entry name" value="UPP_synth-like_CS"/>
</dbReference>
<feature type="binding site" evidence="2">
    <location>
        <position position="69"/>
    </location>
    <ligand>
        <name>substrate</name>
    </ligand>
</feature>
<dbReference type="GO" id="GO:0008360">
    <property type="term" value="P:regulation of cell shape"/>
    <property type="evidence" value="ECO:0007669"/>
    <property type="project" value="UniProtKB-KW"/>
</dbReference>
<comment type="caution">
    <text evidence="4">The sequence shown here is derived from an EMBL/GenBank/DDBJ whole genome shotgun (WGS) entry which is preliminary data.</text>
</comment>
<dbReference type="PANTHER" id="PTHR10291:SF0">
    <property type="entry name" value="DEHYDRODOLICHYL DIPHOSPHATE SYNTHASE 2"/>
    <property type="match status" value="1"/>
</dbReference>
<comment type="similarity">
    <text evidence="2">Belongs to the UPP synthase family.</text>
</comment>
<feature type="binding site" evidence="2">
    <location>
        <position position="187"/>
    </location>
    <ligand>
        <name>substrate</name>
    </ligand>
</feature>
<dbReference type="GO" id="GO:0000287">
    <property type="term" value="F:magnesium ion binding"/>
    <property type="evidence" value="ECO:0007669"/>
    <property type="project" value="UniProtKB-UniRule"/>
</dbReference>
<dbReference type="GO" id="GO:0009252">
    <property type="term" value="P:peptidoglycan biosynthetic process"/>
    <property type="evidence" value="ECO:0007669"/>
    <property type="project" value="UniProtKB-UniRule"/>
</dbReference>
<comment type="caution">
    <text evidence="2">Lacks conserved residue(s) required for the propagation of feature annotation.</text>
</comment>
<dbReference type="SUPFAM" id="SSF64005">
    <property type="entry name" value="Undecaprenyl diphosphate synthase"/>
    <property type="match status" value="1"/>
</dbReference>
<accession>A0A2A5WG73</accession>
<dbReference type="FunFam" id="3.40.1180.10:FF:000001">
    <property type="entry name" value="(2E,6E)-farnesyl-diphosphate-specific ditrans,polycis-undecaprenyl-diphosphate synthase"/>
    <property type="match status" value="1"/>
</dbReference>
<evidence type="ECO:0000256" key="1">
    <source>
        <dbReference type="ARBA" id="ARBA00022679"/>
    </source>
</evidence>
<dbReference type="GO" id="GO:0005829">
    <property type="term" value="C:cytosol"/>
    <property type="evidence" value="ECO:0007669"/>
    <property type="project" value="TreeGrafter"/>
</dbReference>
<dbReference type="Proteomes" id="UP000219329">
    <property type="component" value="Unassembled WGS sequence"/>
</dbReference>
<proteinExistence type="inferred from homology"/>
<name>A0A2A5WG73_9GAMM</name>
<keyword evidence="2" id="KW-0961">Cell wall biogenesis/degradation</keyword>
<dbReference type="GO" id="GO:0071555">
    <property type="term" value="P:cell wall organization"/>
    <property type="evidence" value="ECO:0007669"/>
    <property type="project" value="UniProtKB-KW"/>
</dbReference>
<dbReference type="NCBIfam" id="TIGR00055">
    <property type="entry name" value="uppS"/>
    <property type="match status" value="1"/>
</dbReference>
<comment type="catalytic activity">
    <reaction evidence="2">
        <text>8 isopentenyl diphosphate + (2E,6E)-farnesyl diphosphate = di-trans,octa-cis-undecaprenyl diphosphate + 8 diphosphate</text>
        <dbReference type="Rhea" id="RHEA:27551"/>
        <dbReference type="ChEBI" id="CHEBI:33019"/>
        <dbReference type="ChEBI" id="CHEBI:58405"/>
        <dbReference type="ChEBI" id="CHEBI:128769"/>
        <dbReference type="ChEBI" id="CHEBI:175763"/>
        <dbReference type="EC" id="2.5.1.31"/>
    </reaction>
</comment>
<dbReference type="CDD" id="cd00475">
    <property type="entry name" value="Cis_IPPS"/>
    <property type="match status" value="1"/>
</dbReference>